<comment type="caution">
    <text evidence="2">The sequence shown here is derived from an EMBL/GenBank/DDBJ whole genome shotgun (WGS) entry which is preliminary data.</text>
</comment>
<sequence>EWNLKSDEQTILKSDEQREQRGEWKLPTRIAEPVETSDDKRGEFPTVILHFQPTHSSFPTGRFPISVKPIPHFRQTHLKFLFNV</sequence>
<proteinExistence type="predicted"/>
<reference evidence="3" key="1">
    <citation type="journal article" date="2016" name="Nature">
        <title>The genome of the seagrass Zostera marina reveals angiosperm adaptation to the sea.</title>
        <authorList>
            <person name="Olsen J.L."/>
            <person name="Rouze P."/>
            <person name="Verhelst B."/>
            <person name="Lin Y.-C."/>
            <person name="Bayer T."/>
            <person name="Collen J."/>
            <person name="Dattolo E."/>
            <person name="De Paoli E."/>
            <person name="Dittami S."/>
            <person name="Maumus F."/>
            <person name="Michel G."/>
            <person name="Kersting A."/>
            <person name="Lauritano C."/>
            <person name="Lohaus R."/>
            <person name="Toepel M."/>
            <person name="Tonon T."/>
            <person name="Vanneste K."/>
            <person name="Amirebrahimi M."/>
            <person name="Brakel J."/>
            <person name="Bostroem C."/>
            <person name="Chovatia M."/>
            <person name="Grimwood J."/>
            <person name="Jenkins J.W."/>
            <person name="Jueterbock A."/>
            <person name="Mraz A."/>
            <person name="Stam W.T."/>
            <person name="Tice H."/>
            <person name="Bornberg-Bauer E."/>
            <person name="Green P.J."/>
            <person name="Pearson G.A."/>
            <person name="Procaccini G."/>
            <person name="Duarte C.M."/>
            <person name="Schmutz J."/>
            <person name="Reusch T.B.H."/>
            <person name="Van de Peer Y."/>
        </authorList>
    </citation>
    <scope>NUCLEOTIDE SEQUENCE [LARGE SCALE GENOMIC DNA]</scope>
    <source>
        <strain evidence="3">cv. Finnish</strain>
    </source>
</reference>
<protein>
    <submittedName>
        <fullName evidence="2">Uncharacterized protein</fullName>
    </submittedName>
</protein>
<evidence type="ECO:0000256" key="1">
    <source>
        <dbReference type="SAM" id="MobiDB-lite"/>
    </source>
</evidence>
<feature type="region of interest" description="Disordered" evidence="1">
    <location>
        <begin position="1"/>
        <end position="25"/>
    </location>
</feature>
<evidence type="ECO:0000313" key="2">
    <source>
        <dbReference type="EMBL" id="KMZ65942.1"/>
    </source>
</evidence>
<name>A0A0K9PCG7_ZOSMR</name>
<dbReference type="EMBL" id="LFYR01000995">
    <property type="protein sequence ID" value="KMZ65942.1"/>
    <property type="molecule type" value="Genomic_DNA"/>
</dbReference>
<evidence type="ECO:0000313" key="3">
    <source>
        <dbReference type="Proteomes" id="UP000036987"/>
    </source>
</evidence>
<dbReference type="Proteomes" id="UP000036987">
    <property type="component" value="Unassembled WGS sequence"/>
</dbReference>
<keyword evidence="3" id="KW-1185">Reference proteome</keyword>
<organism evidence="2 3">
    <name type="scientific">Zostera marina</name>
    <name type="common">Eelgrass</name>
    <dbReference type="NCBI Taxonomy" id="29655"/>
    <lineage>
        <taxon>Eukaryota</taxon>
        <taxon>Viridiplantae</taxon>
        <taxon>Streptophyta</taxon>
        <taxon>Embryophyta</taxon>
        <taxon>Tracheophyta</taxon>
        <taxon>Spermatophyta</taxon>
        <taxon>Magnoliopsida</taxon>
        <taxon>Liliopsida</taxon>
        <taxon>Zosteraceae</taxon>
        <taxon>Zostera</taxon>
    </lineage>
</organism>
<feature type="non-terminal residue" evidence="2">
    <location>
        <position position="1"/>
    </location>
</feature>
<accession>A0A0K9PCG7</accession>
<gene>
    <name evidence="2" type="ORF">ZOSMA_3056G00020</name>
</gene>
<dbReference type="AlphaFoldDB" id="A0A0K9PCG7"/>